<evidence type="ECO:0000259" key="3">
    <source>
        <dbReference type="Pfam" id="PF00735"/>
    </source>
</evidence>
<feature type="coiled-coil region" evidence="2">
    <location>
        <begin position="380"/>
        <end position="421"/>
    </location>
</feature>
<dbReference type="Pfam" id="PF00735">
    <property type="entry name" value="Septin"/>
    <property type="match status" value="1"/>
</dbReference>
<keyword evidence="1" id="KW-0547">Nucleotide-binding</keyword>
<dbReference type="KEGG" id="dpx:DAPPUDRAFT_56718"/>
<evidence type="ECO:0000256" key="2">
    <source>
        <dbReference type="SAM" id="Coils"/>
    </source>
</evidence>
<dbReference type="Gene3D" id="3.40.50.300">
    <property type="entry name" value="P-loop containing nucleotide triphosphate hydrolases"/>
    <property type="match status" value="1"/>
</dbReference>
<dbReference type="GO" id="GO:0005940">
    <property type="term" value="C:septin ring"/>
    <property type="evidence" value="ECO:0000318"/>
    <property type="project" value="GO_Central"/>
</dbReference>
<proteinExistence type="inferred from homology"/>
<dbReference type="GO" id="GO:0005525">
    <property type="term" value="F:GTP binding"/>
    <property type="evidence" value="ECO:0007669"/>
    <property type="project" value="UniProtKB-KW"/>
</dbReference>
<dbReference type="EMBL" id="GL732580">
    <property type="protein sequence ID" value="EFX74806.1"/>
    <property type="molecule type" value="Genomic_DNA"/>
</dbReference>
<dbReference type="CDD" id="cd00882">
    <property type="entry name" value="Ras_like_GTPase"/>
    <property type="match status" value="1"/>
</dbReference>
<dbReference type="GO" id="GO:0008104">
    <property type="term" value="P:intracellular protein localization"/>
    <property type="evidence" value="ECO:0000318"/>
    <property type="project" value="GO_Central"/>
</dbReference>
<dbReference type="InParanoid" id="E9H0H4"/>
<keyword evidence="5" id="KW-1185">Reference proteome</keyword>
<dbReference type="GO" id="GO:0061640">
    <property type="term" value="P:cytoskeleton-dependent cytokinesis"/>
    <property type="evidence" value="ECO:0000318"/>
    <property type="project" value="GO_Central"/>
</dbReference>
<protein>
    <recommendedName>
        <fullName evidence="3">Septin-type G domain-containing protein</fullName>
    </recommendedName>
</protein>
<dbReference type="PhylomeDB" id="E9H0H4"/>
<dbReference type="InterPro" id="IPR030379">
    <property type="entry name" value="G_SEPTIN_dom"/>
</dbReference>
<accession>E9H0H4</accession>
<dbReference type="Proteomes" id="UP000000305">
    <property type="component" value="Unassembled WGS sequence"/>
</dbReference>
<dbReference type="PANTHER" id="PTHR32046">
    <property type="entry name" value="G DOMAIN-CONTAINING PROTEIN"/>
    <property type="match status" value="1"/>
</dbReference>
<evidence type="ECO:0000256" key="1">
    <source>
        <dbReference type="RuleBase" id="RU004560"/>
    </source>
</evidence>
<reference evidence="4 5" key="1">
    <citation type="journal article" date="2011" name="Science">
        <title>The ecoresponsive genome of Daphnia pulex.</title>
        <authorList>
            <person name="Colbourne J.K."/>
            <person name="Pfrender M.E."/>
            <person name="Gilbert D."/>
            <person name="Thomas W.K."/>
            <person name="Tucker A."/>
            <person name="Oakley T.H."/>
            <person name="Tokishita S."/>
            <person name="Aerts A."/>
            <person name="Arnold G.J."/>
            <person name="Basu M.K."/>
            <person name="Bauer D.J."/>
            <person name="Caceres C.E."/>
            <person name="Carmel L."/>
            <person name="Casola C."/>
            <person name="Choi J.H."/>
            <person name="Detter J.C."/>
            <person name="Dong Q."/>
            <person name="Dusheyko S."/>
            <person name="Eads B.D."/>
            <person name="Frohlich T."/>
            <person name="Geiler-Samerotte K.A."/>
            <person name="Gerlach D."/>
            <person name="Hatcher P."/>
            <person name="Jogdeo S."/>
            <person name="Krijgsveld J."/>
            <person name="Kriventseva E.V."/>
            <person name="Kultz D."/>
            <person name="Laforsch C."/>
            <person name="Lindquist E."/>
            <person name="Lopez J."/>
            <person name="Manak J.R."/>
            <person name="Muller J."/>
            <person name="Pangilinan J."/>
            <person name="Patwardhan R.P."/>
            <person name="Pitluck S."/>
            <person name="Pritham E.J."/>
            <person name="Rechtsteiner A."/>
            <person name="Rho M."/>
            <person name="Rogozin I.B."/>
            <person name="Sakarya O."/>
            <person name="Salamov A."/>
            <person name="Schaack S."/>
            <person name="Shapiro H."/>
            <person name="Shiga Y."/>
            <person name="Skalitzky C."/>
            <person name="Smith Z."/>
            <person name="Souvorov A."/>
            <person name="Sung W."/>
            <person name="Tang Z."/>
            <person name="Tsuchiya D."/>
            <person name="Tu H."/>
            <person name="Vos H."/>
            <person name="Wang M."/>
            <person name="Wolf Y.I."/>
            <person name="Yamagata H."/>
            <person name="Yamada T."/>
            <person name="Ye Y."/>
            <person name="Shaw J.R."/>
            <person name="Andrews J."/>
            <person name="Crease T.J."/>
            <person name="Tang H."/>
            <person name="Lucas S.M."/>
            <person name="Robertson H.M."/>
            <person name="Bork P."/>
            <person name="Koonin E.V."/>
            <person name="Zdobnov E.M."/>
            <person name="Grigoriev I.V."/>
            <person name="Lynch M."/>
            <person name="Boore J.L."/>
        </authorList>
    </citation>
    <scope>NUCLEOTIDE SEQUENCE [LARGE SCALE GENOMIC DNA]</scope>
</reference>
<dbReference type="GO" id="GO:0003924">
    <property type="term" value="F:GTPase activity"/>
    <property type="evidence" value="ECO:0000318"/>
    <property type="project" value="GO_Central"/>
</dbReference>
<evidence type="ECO:0000313" key="4">
    <source>
        <dbReference type="EMBL" id="EFX74806.1"/>
    </source>
</evidence>
<dbReference type="GO" id="GO:0032153">
    <property type="term" value="C:cell division site"/>
    <property type="evidence" value="ECO:0000318"/>
    <property type="project" value="GO_Central"/>
</dbReference>
<dbReference type="OrthoDB" id="6338326at2759"/>
<evidence type="ECO:0000313" key="5">
    <source>
        <dbReference type="Proteomes" id="UP000000305"/>
    </source>
</evidence>
<dbReference type="GO" id="GO:0031105">
    <property type="term" value="C:septin complex"/>
    <property type="evidence" value="ECO:0000318"/>
    <property type="project" value="GO_Central"/>
</dbReference>
<dbReference type="STRING" id="6669.E9H0H4"/>
<dbReference type="eggNOG" id="ENOG502QTS0">
    <property type="taxonomic scope" value="Eukaryota"/>
</dbReference>
<name>E9H0H4_DAPPU</name>
<dbReference type="HOGENOM" id="CLU_018951_2_0_1"/>
<dbReference type="SUPFAM" id="SSF52540">
    <property type="entry name" value="P-loop containing nucleoside triphosphate hydrolases"/>
    <property type="match status" value="1"/>
</dbReference>
<dbReference type="GO" id="GO:0015630">
    <property type="term" value="C:microtubule cytoskeleton"/>
    <property type="evidence" value="ECO:0000318"/>
    <property type="project" value="GO_Central"/>
</dbReference>
<dbReference type="FunFam" id="3.40.50.300:FF:002049">
    <property type="entry name" value="Si:ch73-170d6.2"/>
    <property type="match status" value="1"/>
</dbReference>
<dbReference type="PANTHER" id="PTHR32046:SF14">
    <property type="match status" value="1"/>
</dbReference>
<organism evidence="4 5">
    <name type="scientific">Daphnia pulex</name>
    <name type="common">Water flea</name>
    <dbReference type="NCBI Taxonomy" id="6669"/>
    <lineage>
        <taxon>Eukaryota</taxon>
        <taxon>Metazoa</taxon>
        <taxon>Ecdysozoa</taxon>
        <taxon>Arthropoda</taxon>
        <taxon>Crustacea</taxon>
        <taxon>Branchiopoda</taxon>
        <taxon>Diplostraca</taxon>
        <taxon>Cladocera</taxon>
        <taxon>Anomopoda</taxon>
        <taxon>Daphniidae</taxon>
        <taxon>Daphnia</taxon>
    </lineage>
</organism>
<sequence length="478" mass="55077">MTRTCKTILLMGATGSGKTTWINAMINYVLRVEWDDPFRFILVDEKLRGASQANSQTQGVTAYELRYRDGFRIPFSLTIIGTPGFGDTRGIDRDKEITLVIKNLFIDKNGIEDLDALGIVVESALVRLTGTQYYIFNSVFEIFSRDIEENIHFLLTFSDGSSPLVLDAIKQAGLPCRKDSEGSPRYQEFNSAIYETQQPRQQPDDDFFHSHWKKTMGNFKSFFEELSDMPTKSLQMTKEVLRIKKFLEMHRESIQKAIDEQLMKMEELRKTEEIIAQNRDKVNDNKDFDIKVLVMKKLKVVVQDGKKALNCTQCQVTCHYPCNPSIWEESCQAFSTHTFPSNCLPGNAPCNVCPGKCLKDEHQHEDFKWDSIQQEETQTLYEVSEKYKAAEKRKSNAEEILHGLKEEIERLKSDIFKTMEEITDCSNVLKEIALQGNPLTVMDHIQIIIDDENRDEKPGCEERIKSLQDLKIAFKEKK</sequence>
<keyword evidence="2" id="KW-0175">Coiled coil</keyword>
<comment type="similarity">
    <text evidence="1">Belongs to the TRAFAC class TrmE-Era-EngA-EngB-Septin-like GTPase superfamily. Septin GTPase family.</text>
</comment>
<dbReference type="GO" id="GO:0060090">
    <property type="term" value="F:molecular adaptor activity"/>
    <property type="evidence" value="ECO:0000318"/>
    <property type="project" value="GO_Central"/>
</dbReference>
<gene>
    <name evidence="4" type="ORF">DAPPUDRAFT_56718</name>
</gene>
<feature type="domain" description="Septin-type G" evidence="3">
    <location>
        <begin position="7"/>
        <end position="98"/>
    </location>
</feature>
<keyword evidence="1" id="KW-0342">GTP-binding</keyword>
<dbReference type="InterPro" id="IPR027417">
    <property type="entry name" value="P-loop_NTPase"/>
</dbReference>
<dbReference type="AlphaFoldDB" id="E9H0H4"/>